<dbReference type="EMBL" id="AWSO01000657">
    <property type="protein sequence ID" value="ESK88344.1"/>
    <property type="molecule type" value="Genomic_DNA"/>
</dbReference>
<dbReference type="Pfam" id="PF00171">
    <property type="entry name" value="Aldedh"/>
    <property type="match status" value="1"/>
</dbReference>
<proteinExistence type="inferred from homology"/>
<dbReference type="Gene3D" id="3.40.605.10">
    <property type="entry name" value="Aldehyde Dehydrogenase, Chain A, domain 1"/>
    <property type="match status" value="1"/>
</dbReference>
<dbReference type="AlphaFoldDB" id="V2Y9I6"/>
<dbReference type="Proteomes" id="UP000017559">
    <property type="component" value="Unassembled WGS sequence"/>
</dbReference>
<feature type="domain" description="Aldehyde dehydrogenase" evidence="3">
    <location>
        <begin position="28"/>
        <end position="198"/>
    </location>
</feature>
<dbReference type="InterPro" id="IPR015590">
    <property type="entry name" value="Aldehyde_DH_dom"/>
</dbReference>
<comment type="caution">
    <text evidence="4">The sequence shown here is derived from an EMBL/GenBank/DDBJ whole genome shotgun (WGS) entry which is preliminary data.</text>
</comment>
<dbReference type="HOGENOM" id="CLU_1107375_0_0_1"/>
<comment type="similarity">
    <text evidence="1">Belongs to the aldehyde dehydrogenase family.</text>
</comment>
<dbReference type="PANTHER" id="PTHR43570:SF16">
    <property type="entry name" value="ALDEHYDE DEHYDROGENASE TYPE III, ISOFORM Q"/>
    <property type="match status" value="1"/>
</dbReference>
<name>V2Y9I6_MONRO</name>
<sequence>MDPSIAIDSEDNPQWIHLPESINKLKSIPYRRCQLQQIITLLKEHTIEFQDALYSDVGMSQCMNANETSMSISMVKTADADLKKRLPRKQSVLNLRKRRAVDAAQHEADHGEGGRIVLIVGSTEYPILSIFPPMAAAIASGNLVVVQTSSLLPSTNALMRDLITCHLDSSIIRVVSGEPSEAFAPLQLRTEEIKTVTLCDTHDTTTYSTSHQDITQGSDRRRGFSSFLAAVCISEHQFHPESSNPFLIPFP</sequence>
<protein>
    <submittedName>
        <fullName evidence="4">Aldehyde dehydrogenase family protein</fullName>
    </submittedName>
</protein>
<gene>
    <name evidence="4" type="ORF">Moror_14806</name>
</gene>
<keyword evidence="5" id="KW-1185">Reference proteome</keyword>
<dbReference type="GO" id="GO:0005737">
    <property type="term" value="C:cytoplasm"/>
    <property type="evidence" value="ECO:0007669"/>
    <property type="project" value="TreeGrafter"/>
</dbReference>
<evidence type="ECO:0000313" key="5">
    <source>
        <dbReference type="Proteomes" id="UP000017559"/>
    </source>
</evidence>
<dbReference type="InterPro" id="IPR012394">
    <property type="entry name" value="Aldehyde_DH_NAD(P)"/>
</dbReference>
<evidence type="ECO:0000256" key="1">
    <source>
        <dbReference type="ARBA" id="ARBA00009986"/>
    </source>
</evidence>
<dbReference type="SUPFAM" id="SSF53720">
    <property type="entry name" value="ALDH-like"/>
    <property type="match status" value="1"/>
</dbReference>
<dbReference type="OrthoDB" id="5596991at2759"/>
<dbReference type="KEGG" id="mrr:Moror_14806"/>
<dbReference type="GO" id="GO:0004029">
    <property type="term" value="F:aldehyde dehydrogenase (NAD+) activity"/>
    <property type="evidence" value="ECO:0007669"/>
    <property type="project" value="TreeGrafter"/>
</dbReference>
<keyword evidence="2" id="KW-0560">Oxidoreductase</keyword>
<dbReference type="PANTHER" id="PTHR43570">
    <property type="entry name" value="ALDEHYDE DEHYDROGENASE"/>
    <property type="match status" value="1"/>
</dbReference>
<reference evidence="4 5" key="1">
    <citation type="journal article" date="2014" name="BMC Genomics">
        <title>Genome and secretome analysis of the hemibiotrophic fungal pathogen, Moniliophthora roreri, which causes frosty pod rot disease of cacao: mechanisms of the biotrophic and necrotrophic phases.</title>
        <authorList>
            <person name="Meinhardt L.W."/>
            <person name="Costa G.G.L."/>
            <person name="Thomazella D.P.T."/>
            <person name="Teixeira P.J.P.L."/>
            <person name="Carazzolle M.F."/>
            <person name="Schuster S.C."/>
            <person name="Carlson J.E."/>
            <person name="Guiltinan M.J."/>
            <person name="Mieczkowski P."/>
            <person name="Farmer A."/>
            <person name="Ramaraj T."/>
            <person name="Crozier J."/>
            <person name="Davis R.E."/>
            <person name="Shao J."/>
            <person name="Melnick R.L."/>
            <person name="Pereira G.A.G."/>
            <person name="Bailey B.A."/>
        </authorList>
    </citation>
    <scope>NUCLEOTIDE SEQUENCE [LARGE SCALE GENOMIC DNA]</scope>
    <source>
        <strain evidence="4 5">MCA 2997</strain>
    </source>
</reference>
<organism evidence="4 5">
    <name type="scientific">Moniliophthora roreri (strain MCA 2997)</name>
    <name type="common">Cocoa frosty pod rot fungus</name>
    <name type="synonym">Crinipellis roreri</name>
    <dbReference type="NCBI Taxonomy" id="1381753"/>
    <lineage>
        <taxon>Eukaryota</taxon>
        <taxon>Fungi</taxon>
        <taxon>Dikarya</taxon>
        <taxon>Basidiomycota</taxon>
        <taxon>Agaricomycotina</taxon>
        <taxon>Agaricomycetes</taxon>
        <taxon>Agaricomycetidae</taxon>
        <taxon>Agaricales</taxon>
        <taxon>Marasmiineae</taxon>
        <taxon>Marasmiaceae</taxon>
        <taxon>Moniliophthora</taxon>
    </lineage>
</organism>
<dbReference type="InterPro" id="IPR016162">
    <property type="entry name" value="Ald_DH_N"/>
</dbReference>
<dbReference type="STRING" id="1381753.V2Y9I6"/>
<dbReference type="InterPro" id="IPR016161">
    <property type="entry name" value="Ald_DH/histidinol_DH"/>
</dbReference>
<evidence type="ECO:0000313" key="4">
    <source>
        <dbReference type="EMBL" id="ESK88344.1"/>
    </source>
</evidence>
<evidence type="ECO:0000256" key="2">
    <source>
        <dbReference type="ARBA" id="ARBA00023002"/>
    </source>
</evidence>
<accession>V2Y9I6</accession>
<evidence type="ECO:0000259" key="3">
    <source>
        <dbReference type="Pfam" id="PF00171"/>
    </source>
</evidence>
<dbReference type="GO" id="GO:0006081">
    <property type="term" value="P:aldehyde metabolic process"/>
    <property type="evidence" value="ECO:0007669"/>
    <property type="project" value="InterPro"/>
</dbReference>